<dbReference type="InterPro" id="IPR002347">
    <property type="entry name" value="SDR_fam"/>
</dbReference>
<organism evidence="2 3">
    <name type="scientific">Hydrocarboniphaga effusa AP103</name>
    <dbReference type="NCBI Taxonomy" id="1172194"/>
    <lineage>
        <taxon>Bacteria</taxon>
        <taxon>Pseudomonadati</taxon>
        <taxon>Pseudomonadota</taxon>
        <taxon>Gammaproteobacteria</taxon>
        <taxon>Nevskiales</taxon>
        <taxon>Nevskiaceae</taxon>
        <taxon>Hydrocarboniphaga</taxon>
    </lineage>
</organism>
<comment type="similarity">
    <text evidence="1">Belongs to the short-chain dehydrogenases/reductases (SDR) family.</text>
</comment>
<dbReference type="PRINTS" id="PR00081">
    <property type="entry name" value="GDHRDH"/>
</dbReference>
<protein>
    <recommendedName>
        <fullName evidence="4">Short-chain dehydrogenase/reductase SDR</fullName>
    </recommendedName>
</protein>
<accession>I8I3S2</accession>
<dbReference type="Proteomes" id="UP000003704">
    <property type="component" value="Unassembled WGS sequence"/>
</dbReference>
<dbReference type="Pfam" id="PF13561">
    <property type="entry name" value="adh_short_C2"/>
    <property type="match status" value="1"/>
</dbReference>
<evidence type="ECO:0000256" key="1">
    <source>
        <dbReference type="ARBA" id="ARBA00006484"/>
    </source>
</evidence>
<dbReference type="NCBIfam" id="NF005559">
    <property type="entry name" value="PRK07231.1"/>
    <property type="match status" value="1"/>
</dbReference>
<dbReference type="FunFam" id="3.40.50.720:FF:000084">
    <property type="entry name" value="Short-chain dehydrogenase reductase"/>
    <property type="match status" value="1"/>
</dbReference>
<dbReference type="STRING" id="1172194.WQQ_08880"/>
<evidence type="ECO:0000313" key="3">
    <source>
        <dbReference type="Proteomes" id="UP000003704"/>
    </source>
</evidence>
<sequence>MSTSGKRLESRVAIVSGAGCRGEGLGNGQAIALLLAREGAQLLLVDHDAQALDNSLAKLRNEGLRAEGFVADVADGDDVRRVTRLAETRFGRIDILVNNVGISSRGGLFESDEAEWDRCFSVNVRSVFVAARAVVPIMRRQAHGRIVNVSSIAALRTTTAPPHAYAASKAALGMLTKTLAAEFAADGIRCNSVVPGMIDTPMVRDSLLASGLDEAQVRRYTEARHRLSPTGRQGTAWDIANAALFLASEAADYVNGHELVVDGGFTNLSAPAG</sequence>
<comment type="caution">
    <text evidence="2">The sequence shown here is derived from an EMBL/GenBank/DDBJ whole genome shotgun (WGS) entry which is preliminary data.</text>
</comment>
<name>I8I3S2_9GAMM</name>
<keyword evidence="3" id="KW-1185">Reference proteome</keyword>
<dbReference type="EMBL" id="AKGD01000001">
    <property type="protein sequence ID" value="EIT70751.1"/>
    <property type="molecule type" value="Genomic_DNA"/>
</dbReference>
<dbReference type="CDD" id="cd05233">
    <property type="entry name" value="SDR_c"/>
    <property type="match status" value="1"/>
</dbReference>
<dbReference type="PRINTS" id="PR00080">
    <property type="entry name" value="SDRFAMILY"/>
</dbReference>
<dbReference type="PANTHER" id="PTHR42760">
    <property type="entry name" value="SHORT-CHAIN DEHYDROGENASES/REDUCTASES FAMILY MEMBER"/>
    <property type="match status" value="1"/>
</dbReference>
<reference evidence="2 3" key="1">
    <citation type="journal article" date="2012" name="J. Bacteriol.">
        <title>Genome Sequence of n-Alkane-Degrading Hydrocarboniphaga effusa Strain AP103T (ATCC BAA-332T).</title>
        <authorList>
            <person name="Chang H.K."/>
            <person name="Zylstra G.J."/>
            <person name="Chae J.C."/>
        </authorList>
    </citation>
    <scope>NUCLEOTIDE SEQUENCE [LARGE SCALE GENOMIC DNA]</scope>
    <source>
        <strain evidence="2 3">AP103</strain>
    </source>
</reference>
<dbReference type="SUPFAM" id="SSF51735">
    <property type="entry name" value="NAD(P)-binding Rossmann-fold domains"/>
    <property type="match status" value="1"/>
</dbReference>
<dbReference type="InterPro" id="IPR036291">
    <property type="entry name" value="NAD(P)-bd_dom_sf"/>
</dbReference>
<dbReference type="GO" id="GO:0016616">
    <property type="term" value="F:oxidoreductase activity, acting on the CH-OH group of donors, NAD or NADP as acceptor"/>
    <property type="evidence" value="ECO:0007669"/>
    <property type="project" value="TreeGrafter"/>
</dbReference>
<dbReference type="RefSeq" id="WP_007183844.1">
    <property type="nucleotide sequence ID" value="NZ_AKGD01000001.1"/>
</dbReference>
<evidence type="ECO:0000313" key="2">
    <source>
        <dbReference type="EMBL" id="EIT70751.1"/>
    </source>
</evidence>
<evidence type="ECO:0008006" key="4">
    <source>
        <dbReference type="Google" id="ProtNLM"/>
    </source>
</evidence>
<gene>
    <name evidence="2" type="ORF">WQQ_08880</name>
</gene>
<dbReference type="OrthoDB" id="9806974at2"/>
<dbReference type="GO" id="GO:0048038">
    <property type="term" value="F:quinone binding"/>
    <property type="evidence" value="ECO:0007669"/>
    <property type="project" value="TreeGrafter"/>
</dbReference>
<dbReference type="PANTHER" id="PTHR42760:SF122">
    <property type="entry name" value="NAD(P)-BINDING PROTEIN"/>
    <property type="match status" value="1"/>
</dbReference>
<proteinExistence type="inferred from homology"/>
<dbReference type="GO" id="GO:0006633">
    <property type="term" value="P:fatty acid biosynthetic process"/>
    <property type="evidence" value="ECO:0007669"/>
    <property type="project" value="TreeGrafter"/>
</dbReference>
<dbReference type="AlphaFoldDB" id="I8I3S2"/>
<dbReference type="Gene3D" id="3.40.50.720">
    <property type="entry name" value="NAD(P)-binding Rossmann-like Domain"/>
    <property type="match status" value="1"/>
</dbReference>